<comment type="caution">
    <text evidence="1">The sequence shown here is derived from an EMBL/GenBank/DDBJ whole genome shotgun (WGS) entry which is preliminary data.</text>
</comment>
<dbReference type="PANTHER" id="PTHR47679">
    <property type="entry name" value="PROTEIN TORNADO 1"/>
    <property type="match status" value="1"/>
</dbReference>
<dbReference type="EMBL" id="JAAAIP010000582">
    <property type="protein sequence ID" value="KAG0314807.1"/>
    <property type="molecule type" value="Genomic_DNA"/>
</dbReference>
<dbReference type="OrthoDB" id="2314558at2759"/>
<dbReference type="Gene3D" id="3.80.10.10">
    <property type="entry name" value="Ribonuclease Inhibitor"/>
    <property type="match status" value="2"/>
</dbReference>
<dbReference type="PANTHER" id="PTHR47679:SF2">
    <property type="entry name" value="C-TERMINAL OF ROC (COR) DOMAIN-CONTAINING PROTEIN"/>
    <property type="match status" value="1"/>
</dbReference>
<dbReference type="SUPFAM" id="SSF52047">
    <property type="entry name" value="RNI-like"/>
    <property type="match status" value="1"/>
</dbReference>
<accession>A0A9P6RB03</accession>
<dbReference type="Proteomes" id="UP000738325">
    <property type="component" value="Unassembled WGS sequence"/>
</dbReference>
<name>A0A9P6RB03_9FUNG</name>
<protein>
    <submittedName>
        <fullName evidence="1">Uncharacterized protein</fullName>
    </submittedName>
</protein>
<evidence type="ECO:0000313" key="1">
    <source>
        <dbReference type="EMBL" id="KAG0314807.1"/>
    </source>
</evidence>
<keyword evidence="2" id="KW-1185">Reference proteome</keyword>
<gene>
    <name evidence="1" type="ORF">BGZ99_007845</name>
</gene>
<reference evidence="1" key="1">
    <citation type="journal article" date="2020" name="Fungal Divers.">
        <title>Resolving the Mortierellaceae phylogeny through synthesis of multi-gene phylogenetics and phylogenomics.</title>
        <authorList>
            <person name="Vandepol N."/>
            <person name="Liber J."/>
            <person name="Desiro A."/>
            <person name="Na H."/>
            <person name="Kennedy M."/>
            <person name="Barry K."/>
            <person name="Grigoriev I.V."/>
            <person name="Miller A.N."/>
            <person name="O'Donnell K."/>
            <person name="Stajich J.E."/>
            <person name="Bonito G."/>
        </authorList>
    </citation>
    <scope>NUCLEOTIDE SEQUENCE</scope>
    <source>
        <strain evidence="1">REB-010B</strain>
    </source>
</reference>
<proteinExistence type="predicted"/>
<sequence>MDHPYQQFHSIPSNGIAAIRTRFDEKTAQYFILWNEIQLAFKDAQCVADGSALVPFMIGDDLKELIPRRIEYHPGIVLQVIQQTHTPNSVDSVCQTAPACIDALRKVDVSPLAARLPRTLHRYQEAEETPHDRTADIGSELQNLSDLTSSIMDAISTSAVSLSDSGATLQRGSHLLSPVKAPPGNGLALRSTLATTLQHGFHPYSRSKVAPSKSAAVTGFATEALRDQSVATQVVQLYGSYVDAELSGNALQAEQLKSALSQRFNISPAGLQLTDIVLLQMLQTQNQILTRQALLQNSVQSLITQSYELHEYPIPRLFIVLPKPKRRLDRFKPTTQFKLYFLCECGEHTMTAGTRIPHEMHLAKHEGYDVDQPNRFFEKYGSYLLKIMKALRFGVMIAGVVIPPLLHVAEGISNIEKIIGVAAKELGSLMDETIRYIKDHERDSNEYIDATSSGIELNMLEALEGADLRELESFLSINDKGRVLGNLYRIVTQEGHVKWVCMDHYRENYGQISMQRLRDVVESNHGSFGRDDSLVKISLDTSTLAKQFYNALVKTRGVSALEITFHWAPTMNDLKTLASALATANISDLSLTRSFFCGPAPDFINNGCRYDPILQLMGNTRIRSIELHQFGFLKHISSSSIQATSQLKELHLSLEPFPTSKASRSLLTKLLRNCPSLTTLRISSDDMSRGFGFFKSKSYAFQKLETLTMRVARNIQLHVKLLHGKIQCARMCIASLDYLSADDKALALNGAMTELNFEGEFVKAPSSGPELSDLLRNNQALTKLSLYYSGLHPDVVNQIINERKECLSRNDTSSLQEVEMTFHMGKPERRYSGLKMSLMFHDNSNVPAISSVFEYWDTDVSLEDLTEMLKGYSWTIRTAELECYTEDDVVLLLYKGMQEKGSRLTYLYLNPRSLTRTGVEYMNEIVKISENLEIYLDFFESPYCNILKEYDVEIVEACLQHFAPTLQGLKLGGNDSIEPVGVVLGECWTRLDVQKLEELSICMGGTIEGIDTLDIVKWVVSMAVAPPCTTGAVSQKQDDPLVSWRPLKSFKLHMNLCPEKWSMILEALDYSTLEGLDLSHSNFDVVELQILLDFIPANASLEIDLRDTLVNQSADIDKAISRFRMKAPDVIVLMD</sequence>
<evidence type="ECO:0000313" key="2">
    <source>
        <dbReference type="Proteomes" id="UP000738325"/>
    </source>
</evidence>
<dbReference type="InterPro" id="IPR032675">
    <property type="entry name" value="LRR_dom_sf"/>
</dbReference>
<organism evidence="1 2">
    <name type="scientific">Dissophora globulifera</name>
    <dbReference type="NCBI Taxonomy" id="979702"/>
    <lineage>
        <taxon>Eukaryota</taxon>
        <taxon>Fungi</taxon>
        <taxon>Fungi incertae sedis</taxon>
        <taxon>Mucoromycota</taxon>
        <taxon>Mortierellomycotina</taxon>
        <taxon>Mortierellomycetes</taxon>
        <taxon>Mortierellales</taxon>
        <taxon>Mortierellaceae</taxon>
        <taxon>Dissophora</taxon>
    </lineage>
</organism>
<dbReference type="AlphaFoldDB" id="A0A9P6RB03"/>